<dbReference type="GO" id="GO:0000981">
    <property type="term" value="F:DNA-binding transcription factor activity, RNA polymerase II-specific"/>
    <property type="evidence" value="ECO:0007669"/>
    <property type="project" value="InterPro"/>
</dbReference>
<feature type="region of interest" description="Disordered" evidence="7">
    <location>
        <begin position="1"/>
        <end position="104"/>
    </location>
</feature>
<evidence type="ECO:0000313" key="10">
    <source>
        <dbReference type="Proteomes" id="UP000722485"/>
    </source>
</evidence>
<dbReference type="EMBL" id="JAANBB010000011">
    <property type="protein sequence ID" value="KAF7556592.1"/>
    <property type="molecule type" value="Genomic_DNA"/>
</dbReference>
<dbReference type="AlphaFoldDB" id="A0A9P5HLT8"/>
<protein>
    <recommendedName>
        <fullName evidence="8">Xylanolytic transcriptional activator regulatory domain-containing protein</fullName>
    </recommendedName>
</protein>
<dbReference type="GO" id="GO:0006351">
    <property type="term" value="P:DNA-templated transcription"/>
    <property type="evidence" value="ECO:0007669"/>
    <property type="project" value="InterPro"/>
</dbReference>
<name>A0A9P5HLT8_9HYPO</name>
<dbReference type="OrthoDB" id="654211at2759"/>
<evidence type="ECO:0000256" key="2">
    <source>
        <dbReference type="ARBA" id="ARBA00022723"/>
    </source>
</evidence>
<comment type="caution">
    <text evidence="9">The sequence shown here is derived from an EMBL/GenBank/DDBJ whole genome shotgun (WGS) entry which is preliminary data.</text>
</comment>
<keyword evidence="5" id="KW-0862">Zinc</keyword>
<evidence type="ECO:0000313" key="9">
    <source>
        <dbReference type="EMBL" id="KAF7556592.1"/>
    </source>
</evidence>
<dbReference type="GO" id="GO:0000978">
    <property type="term" value="F:RNA polymerase II cis-regulatory region sequence-specific DNA binding"/>
    <property type="evidence" value="ECO:0007669"/>
    <property type="project" value="InterPro"/>
</dbReference>
<dbReference type="InterPro" id="IPR051059">
    <property type="entry name" value="VerF-like"/>
</dbReference>
<keyword evidence="2" id="KW-0479">Metal-binding</keyword>
<proteinExistence type="predicted"/>
<comment type="subcellular location">
    <subcellularLocation>
        <location evidence="1">Nucleus</location>
    </subcellularLocation>
</comment>
<keyword evidence="10" id="KW-1185">Reference proteome</keyword>
<evidence type="ECO:0000256" key="5">
    <source>
        <dbReference type="ARBA" id="ARBA00022833"/>
    </source>
</evidence>
<keyword evidence="3" id="KW-0677">Repeat</keyword>
<organism evidence="9 10">
    <name type="scientific">Cylindrodendrum hubeiense</name>
    <dbReference type="NCBI Taxonomy" id="595255"/>
    <lineage>
        <taxon>Eukaryota</taxon>
        <taxon>Fungi</taxon>
        <taxon>Dikarya</taxon>
        <taxon>Ascomycota</taxon>
        <taxon>Pezizomycotina</taxon>
        <taxon>Sordariomycetes</taxon>
        <taxon>Hypocreomycetidae</taxon>
        <taxon>Hypocreales</taxon>
        <taxon>Nectriaceae</taxon>
        <taxon>Cylindrodendrum</taxon>
    </lineage>
</organism>
<keyword evidence="6" id="KW-0539">Nucleus</keyword>
<feature type="domain" description="Xylanolytic transcriptional activator regulatory" evidence="8">
    <location>
        <begin position="304"/>
        <end position="582"/>
    </location>
</feature>
<feature type="compositionally biased region" description="Polar residues" evidence="7">
    <location>
        <begin position="394"/>
        <end position="403"/>
    </location>
</feature>
<evidence type="ECO:0000256" key="7">
    <source>
        <dbReference type="SAM" id="MobiDB-lite"/>
    </source>
</evidence>
<reference evidence="9" key="1">
    <citation type="submission" date="2020-03" db="EMBL/GenBank/DDBJ databases">
        <title>Draft Genome Sequence of Cylindrodendrum hubeiense.</title>
        <authorList>
            <person name="Buettner E."/>
            <person name="Kellner H."/>
        </authorList>
    </citation>
    <scope>NUCLEOTIDE SEQUENCE</scope>
    <source>
        <strain evidence="9">IHI 201604</strain>
    </source>
</reference>
<dbReference type="GO" id="GO:0008270">
    <property type="term" value="F:zinc ion binding"/>
    <property type="evidence" value="ECO:0007669"/>
    <property type="project" value="UniProtKB-KW"/>
</dbReference>
<dbReference type="GO" id="GO:0000785">
    <property type="term" value="C:chromatin"/>
    <property type="evidence" value="ECO:0007669"/>
    <property type="project" value="TreeGrafter"/>
</dbReference>
<dbReference type="Pfam" id="PF04082">
    <property type="entry name" value="Fungal_trans"/>
    <property type="match status" value="1"/>
</dbReference>
<evidence type="ECO:0000256" key="4">
    <source>
        <dbReference type="ARBA" id="ARBA00022771"/>
    </source>
</evidence>
<feature type="compositionally biased region" description="Acidic residues" evidence="7">
    <location>
        <begin position="91"/>
        <end position="101"/>
    </location>
</feature>
<sequence length="684" mass="75534">MNAFTPTRNPLPAGAGTGFRDSKSMAQVRGAETMLDLLTRHHRQHHHEDEEGDAAAPDDVSDAISHASHESSNIAGPEPENAPASDRTLPDDENDDQELPAEAEGQAQEEIHVQDYAGSQPTEQFYPETATGANEPFELPVAPDLLLGTIEGAEEFAFLWNDFPTNDQRLPADFFDSDLSLVDIAQQYAILPPVNLMVGAPVTEHNQDMFVEQSVNLPSSHGVAPSHLAASRLPSLEPTQIPNPEAGSGYQSFTTVEHHGVICPWRISVDEYQKLSQEISTYSNIVPLSFSFPSRQTLSRYLEGYFRGFHAHMPFLHTASLSVPGLGLELILALAAVGALYRFEHAKGFELYRVAKALINWKLDQIDQETFTRLTSTSPGYAGFTNPHKGPGMGSQTSHSPQDGASPVASQGRKGLRLLQGPTVLMALTSWGDRALVRDGLAMSGRVAMLVREFEIGSSEETSRRETCWDTWVRREERRRTLFVAYILFNLQSVAFNVPPMILNQEVRMNLPASATEWQAPNAEIWRQVSATELTPPRQFQKVLNQLLSGIAIHHEGPISAFANYILIHGLLQQIFFIRNATSCLPDSTMSLSMDVVKNMEAALRAWQESWEATYESTLDPSSPKGPLGFNSTALLRLVYIRLNANTGPGRQLVTRDPMDIAQAFTNAQVHVCNRSPHLDRAVL</sequence>
<dbReference type="Proteomes" id="UP000722485">
    <property type="component" value="Unassembled WGS sequence"/>
</dbReference>
<dbReference type="InterPro" id="IPR007219">
    <property type="entry name" value="XnlR_reg_dom"/>
</dbReference>
<dbReference type="PANTHER" id="PTHR40626:SF22">
    <property type="entry name" value="C2H2-TYPE DOMAIN-CONTAINING PROTEIN"/>
    <property type="match status" value="1"/>
</dbReference>
<evidence type="ECO:0000259" key="8">
    <source>
        <dbReference type="Pfam" id="PF04082"/>
    </source>
</evidence>
<evidence type="ECO:0000256" key="1">
    <source>
        <dbReference type="ARBA" id="ARBA00004123"/>
    </source>
</evidence>
<dbReference type="PANTHER" id="PTHR40626">
    <property type="entry name" value="MIP31509P"/>
    <property type="match status" value="1"/>
</dbReference>
<dbReference type="GO" id="GO:0005634">
    <property type="term" value="C:nucleus"/>
    <property type="evidence" value="ECO:0007669"/>
    <property type="project" value="UniProtKB-SubCell"/>
</dbReference>
<evidence type="ECO:0000256" key="6">
    <source>
        <dbReference type="ARBA" id="ARBA00023242"/>
    </source>
</evidence>
<gene>
    <name evidence="9" type="ORF">G7Z17_g1352</name>
</gene>
<feature type="region of interest" description="Disordered" evidence="7">
    <location>
        <begin position="382"/>
        <end position="412"/>
    </location>
</feature>
<dbReference type="CDD" id="cd12148">
    <property type="entry name" value="fungal_TF_MHR"/>
    <property type="match status" value="1"/>
</dbReference>
<accession>A0A9P5HLT8</accession>
<evidence type="ECO:0000256" key="3">
    <source>
        <dbReference type="ARBA" id="ARBA00022737"/>
    </source>
</evidence>
<keyword evidence="4" id="KW-0863">Zinc-finger</keyword>